<dbReference type="GO" id="GO:0019202">
    <property type="term" value="F:amino acid kinase activity"/>
    <property type="evidence" value="ECO:0007669"/>
    <property type="project" value="TreeGrafter"/>
</dbReference>
<dbReference type="GO" id="GO:0005524">
    <property type="term" value="F:ATP binding"/>
    <property type="evidence" value="ECO:0007669"/>
    <property type="project" value="InterPro"/>
</dbReference>
<protein>
    <submittedName>
        <fullName evidence="3">Phosphotransferase</fullName>
    </submittedName>
</protein>
<gene>
    <name evidence="3" type="ORF">J0J70_06365</name>
</gene>
<evidence type="ECO:0000256" key="1">
    <source>
        <dbReference type="ARBA" id="ARBA00038240"/>
    </source>
</evidence>
<dbReference type="PANTHER" id="PTHR21064:SF6">
    <property type="entry name" value="AMINOGLYCOSIDE PHOSPHOTRANSFERASE DOMAIN-CONTAINING PROTEIN"/>
    <property type="match status" value="1"/>
</dbReference>
<evidence type="ECO:0000313" key="4">
    <source>
        <dbReference type="Proteomes" id="UP001058072"/>
    </source>
</evidence>
<dbReference type="Gene3D" id="3.90.1200.10">
    <property type="match status" value="1"/>
</dbReference>
<comment type="similarity">
    <text evidence="1">Belongs to the pseudomonas-type ThrB family.</text>
</comment>
<dbReference type="PROSITE" id="PS50011">
    <property type="entry name" value="PROTEIN_KINASE_DOM"/>
    <property type="match status" value="1"/>
</dbReference>
<dbReference type="PANTHER" id="PTHR21064">
    <property type="entry name" value="AMINOGLYCOSIDE PHOSPHOTRANSFERASE DOMAIN-CONTAINING PROTEIN-RELATED"/>
    <property type="match status" value="1"/>
</dbReference>
<dbReference type="Proteomes" id="UP001058072">
    <property type="component" value="Chromosome"/>
</dbReference>
<dbReference type="InterPro" id="IPR011009">
    <property type="entry name" value="Kinase-like_dom_sf"/>
</dbReference>
<dbReference type="GO" id="GO:0004672">
    <property type="term" value="F:protein kinase activity"/>
    <property type="evidence" value="ECO:0007669"/>
    <property type="project" value="InterPro"/>
</dbReference>
<feature type="domain" description="Protein kinase" evidence="2">
    <location>
        <begin position="14"/>
        <end position="329"/>
    </location>
</feature>
<dbReference type="RefSeq" id="WP_212725076.1">
    <property type="nucleotide sequence ID" value="NZ_CP071250.1"/>
</dbReference>
<dbReference type="InterPro" id="IPR000719">
    <property type="entry name" value="Prot_kinase_dom"/>
</dbReference>
<dbReference type="Pfam" id="PF01636">
    <property type="entry name" value="APH"/>
    <property type="match status" value="1"/>
</dbReference>
<dbReference type="InterPro" id="IPR002575">
    <property type="entry name" value="Aminoglycoside_PTrfase"/>
</dbReference>
<dbReference type="SUPFAM" id="SSF56112">
    <property type="entry name" value="Protein kinase-like (PK-like)"/>
    <property type="match status" value="1"/>
</dbReference>
<dbReference type="InterPro" id="IPR050249">
    <property type="entry name" value="Pseudomonas-type_ThrB"/>
</dbReference>
<dbReference type="Gene3D" id="3.30.200.20">
    <property type="entry name" value="Phosphorylase Kinase, domain 1"/>
    <property type="match status" value="1"/>
</dbReference>
<proteinExistence type="inferred from homology"/>
<evidence type="ECO:0000259" key="2">
    <source>
        <dbReference type="PROSITE" id="PS50011"/>
    </source>
</evidence>
<dbReference type="AlphaFoldDB" id="A0A9Q9CT65"/>
<accession>A0A9Q9CT65</accession>
<dbReference type="EMBL" id="CP071250">
    <property type="protein sequence ID" value="UUF09562.1"/>
    <property type="molecule type" value="Genomic_DNA"/>
</dbReference>
<sequence length="329" mass="38466">MELNQLKEILACYFLSDCQIHQGASGMNNLTRFIEHEGKKYVLRVYQNHSDENLVQVEQEILKRIKGVPVPVLVPTMRGDYLVRMYDKIAVLFEYQEGVNLKLERMDQYKNYGEMIGKLSRALGKLEVDKEGYSPYYELDEAYPNHQICEFCQHPYEEFESLHEELKVVERVYEDLMNLSERFKTLPQQLIHGDINSSNLLMDEAGMISRILDFEFVTKDLRAMEIAICLSEILSEGQDEVWPRLEAFIEGLKQSLQLTKEETEVLPSLILLRRLDVVMHFIVRYRRNISSEIVGKGEFLSKQIVKLVEQSSWIEENGNRLIELLSNCE</sequence>
<name>A0A9Q9CT65_9FIRM</name>
<reference evidence="3" key="1">
    <citation type="submission" date="2021-03" db="EMBL/GenBank/DDBJ databases">
        <title>Comparative Genomics and Metabolomics in the genus Turicibacter.</title>
        <authorList>
            <person name="Maki J."/>
            <person name="Looft T."/>
        </authorList>
    </citation>
    <scope>NUCLEOTIDE SEQUENCE</scope>
    <source>
        <strain evidence="3">ISU324</strain>
    </source>
</reference>
<organism evidence="3 4">
    <name type="scientific">Turicibacter bilis</name>
    <dbReference type="NCBI Taxonomy" id="2735723"/>
    <lineage>
        <taxon>Bacteria</taxon>
        <taxon>Bacillati</taxon>
        <taxon>Bacillota</taxon>
        <taxon>Erysipelotrichia</taxon>
        <taxon>Erysipelotrichales</taxon>
        <taxon>Turicibacteraceae</taxon>
        <taxon>Turicibacter</taxon>
    </lineage>
</organism>
<evidence type="ECO:0000313" key="3">
    <source>
        <dbReference type="EMBL" id="UUF09562.1"/>
    </source>
</evidence>